<evidence type="ECO:0000256" key="2">
    <source>
        <dbReference type="SAM" id="MobiDB-lite"/>
    </source>
</evidence>
<dbReference type="NCBIfam" id="TIGR04126">
    <property type="entry name" value="PGF_CTERM"/>
    <property type="match status" value="1"/>
</dbReference>
<feature type="transmembrane region" description="Helical" evidence="3">
    <location>
        <begin position="219"/>
        <end position="237"/>
    </location>
</feature>
<dbReference type="GO" id="GO:0030115">
    <property type="term" value="C:S-layer"/>
    <property type="evidence" value="ECO:0007669"/>
    <property type="project" value="UniProtKB-SubCell"/>
</dbReference>
<feature type="compositionally biased region" description="Low complexity" evidence="2">
    <location>
        <begin position="189"/>
        <end position="199"/>
    </location>
</feature>
<dbReference type="GO" id="GO:0005886">
    <property type="term" value="C:plasma membrane"/>
    <property type="evidence" value="ECO:0007669"/>
    <property type="project" value="UniProtKB-SubCell"/>
</dbReference>
<dbReference type="EMBL" id="QMDX01000020">
    <property type="protein sequence ID" value="TSD08933.1"/>
    <property type="molecule type" value="Genomic_DNA"/>
</dbReference>
<keyword evidence="1" id="KW-0732">Signal</keyword>
<keyword evidence="3" id="KW-1133">Transmembrane helix</keyword>
<feature type="compositionally biased region" description="Low complexity" evidence="2">
    <location>
        <begin position="152"/>
        <end position="174"/>
    </location>
</feature>
<keyword evidence="3" id="KW-0472">Membrane</keyword>
<dbReference type="AlphaFoldDB" id="A0A554MUX8"/>
<comment type="caution">
    <text evidence="4">The sequence shown here is derived from an EMBL/GenBank/DDBJ whole genome shotgun (WGS) entry which is preliminary data.</text>
</comment>
<name>A0A554MUX8_9EURY</name>
<dbReference type="InParanoid" id="A0A554MUX8"/>
<gene>
    <name evidence="4" type="ORF">DP107_17520</name>
</gene>
<proteinExistence type="predicted"/>
<feature type="region of interest" description="Disordered" evidence="2">
    <location>
        <begin position="1"/>
        <end position="23"/>
    </location>
</feature>
<keyword evidence="5" id="KW-1185">Reference proteome</keyword>
<feature type="region of interest" description="Disordered" evidence="2">
    <location>
        <begin position="102"/>
        <end position="218"/>
    </location>
</feature>
<dbReference type="InterPro" id="IPR026371">
    <property type="entry name" value="PGF_CTERM"/>
</dbReference>
<accession>A0A554MUX8</accession>
<organism evidence="4 5">
    <name type="scientific">Haloglomus irregulare</name>
    <dbReference type="NCBI Taxonomy" id="2234134"/>
    <lineage>
        <taxon>Archaea</taxon>
        <taxon>Methanobacteriati</taxon>
        <taxon>Methanobacteriota</taxon>
        <taxon>Stenosarchaea group</taxon>
        <taxon>Halobacteria</taxon>
        <taxon>Halobacteriales</taxon>
        <taxon>Natronomonadaceae</taxon>
        <taxon>Haloglomus</taxon>
    </lineage>
</organism>
<reference evidence="4 5" key="1">
    <citation type="submission" date="2018-06" db="EMBL/GenBank/DDBJ databases">
        <title>Natronomonas sp. F16-60 a new haloarchaeon isolated from a solar saltern of Isla Cristina, Huelva, Spain.</title>
        <authorList>
            <person name="Duran-Viseras A."/>
            <person name="Sanchez-Porro C."/>
            <person name="Ventosa A."/>
        </authorList>
    </citation>
    <scope>NUCLEOTIDE SEQUENCE [LARGE SCALE GENOMIC DNA]</scope>
    <source>
        <strain evidence="4 5">F16-60</strain>
    </source>
</reference>
<evidence type="ECO:0008006" key="6">
    <source>
        <dbReference type="Google" id="ProtNLM"/>
    </source>
</evidence>
<evidence type="ECO:0000256" key="1">
    <source>
        <dbReference type="ARBA" id="ARBA00022729"/>
    </source>
</evidence>
<dbReference type="Proteomes" id="UP000319894">
    <property type="component" value="Unassembled WGS sequence"/>
</dbReference>
<evidence type="ECO:0000313" key="5">
    <source>
        <dbReference type="Proteomes" id="UP000319894"/>
    </source>
</evidence>
<feature type="compositionally biased region" description="Pro residues" evidence="2">
    <location>
        <begin position="106"/>
        <end position="137"/>
    </location>
</feature>
<keyword evidence="3" id="KW-0812">Transmembrane</keyword>
<sequence length="241" mass="24635">MDRGNDDPGTETDENLASQVKSSTVTEDVFKADFYDEGDFGGSPPTLNEGDQFVNYVVDCISTPDEPGWYQFTSTTAGQDGASTITSHYFYICDCANERAARQQLGPPPSESTPTSTPTPTPTATPTPTPEPTPTRTPPEDGTPFPTPTPTATPTATLEPTATATAAATATATAGNDDPEAKADGGSTGSTSTGTATSTRPGNWSDVVEQSPTVAEGPGFGAVGAVLALLVGAVLVARRGL</sequence>
<protein>
    <recommendedName>
        <fullName evidence="6">PGF-CTERM protein</fullName>
    </recommendedName>
</protein>
<evidence type="ECO:0000256" key="3">
    <source>
        <dbReference type="SAM" id="Phobius"/>
    </source>
</evidence>
<evidence type="ECO:0000313" key="4">
    <source>
        <dbReference type="EMBL" id="TSD08933.1"/>
    </source>
</evidence>